<name>A0A5D0REA5_9RHOB</name>
<evidence type="ECO:0000313" key="4">
    <source>
        <dbReference type="EMBL" id="TYB80020.1"/>
    </source>
</evidence>
<reference evidence="4 5" key="1">
    <citation type="submission" date="2019-08" db="EMBL/GenBank/DDBJ databases">
        <title>Identification of a novel species of the genus Boseongicola.</title>
        <authorList>
            <person name="Zhang X.-Q."/>
        </authorList>
    </citation>
    <scope>NUCLEOTIDE SEQUENCE [LARGE SCALE GENOMIC DNA]</scope>
    <source>
        <strain evidence="4 5">HY14</strain>
    </source>
</reference>
<proteinExistence type="predicted"/>
<dbReference type="InterPro" id="IPR041698">
    <property type="entry name" value="Methyltransf_25"/>
</dbReference>
<comment type="caution">
    <text evidence="4">The sequence shown here is derived from an EMBL/GenBank/DDBJ whole genome shotgun (WGS) entry which is preliminary data.</text>
</comment>
<dbReference type="EMBL" id="VSIY01000014">
    <property type="protein sequence ID" value="TYB80020.1"/>
    <property type="molecule type" value="Genomic_DNA"/>
</dbReference>
<evidence type="ECO:0000313" key="5">
    <source>
        <dbReference type="Proteomes" id="UP000322080"/>
    </source>
</evidence>
<dbReference type="Gene3D" id="3.40.50.150">
    <property type="entry name" value="Vaccinia Virus protein VP39"/>
    <property type="match status" value="1"/>
</dbReference>
<dbReference type="Proteomes" id="UP000322080">
    <property type="component" value="Unassembled WGS sequence"/>
</dbReference>
<dbReference type="AlphaFoldDB" id="A0A5D0REA5"/>
<dbReference type="InterPro" id="IPR029063">
    <property type="entry name" value="SAM-dependent_MTases_sf"/>
</dbReference>
<evidence type="ECO:0000256" key="2">
    <source>
        <dbReference type="ARBA" id="ARBA00022679"/>
    </source>
</evidence>
<keyword evidence="5" id="KW-1185">Reference proteome</keyword>
<protein>
    <submittedName>
        <fullName evidence="4">Class I SAM-dependent methyltransferase</fullName>
    </submittedName>
</protein>
<accession>A0A5D0REA5</accession>
<evidence type="ECO:0000259" key="3">
    <source>
        <dbReference type="Pfam" id="PF13649"/>
    </source>
</evidence>
<dbReference type="Pfam" id="PF13649">
    <property type="entry name" value="Methyltransf_25"/>
    <property type="match status" value="1"/>
</dbReference>
<dbReference type="GO" id="GO:0008168">
    <property type="term" value="F:methyltransferase activity"/>
    <property type="evidence" value="ECO:0007669"/>
    <property type="project" value="UniProtKB-KW"/>
</dbReference>
<dbReference type="SUPFAM" id="SSF53335">
    <property type="entry name" value="S-adenosyl-L-methionine-dependent methyltransferases"/>
    <property type="match status" value="1"/>
</dbReference>
<evidence type="ECO:0000256" key="1">
    <source>
        <dbReference type="ARBA" id="ARBA00022603"/>
    </source>
</evidence>
<feature type="domain" description="Methyltransferase" evidence="3">
    <location>
        <begin position="43"/>
        <end position="130"/>
    </location>
</feature>
<sequence length="195" mass="21113">MTADHETLLVYETRAHDYAELVGRAAAPGFADFVAALPQGGHVLDLGCGPGDSARRFLDAGFSVDAVDAVPAMVSRARELGVPARQATFDQIDTLDTYDGIWANFSLLHAPRATFPGHLARLHRALKPGGRLHIGMKLGTGEARDRLGRFYTYYSEDELMRHLTKAGFTPTTTHHGAGTGLDGTRSPWIWVQANG</sequence>
<dbReference type="GO" id="GO:0032259">
    <property type="term" value="P:methylation"/>
    <property type="evidence" value="ECO:0007669"/>
    <property type="project" value="UniProtKB-KW"/>
</dbReference>
<dbReference type="RefSeq" id="WP_148379235.1">
    <property type="nucleotide sequence ID" value="NZ_VSIY01000014.1"/>
</dbReference>
<dbReference type="PANTHER" id="PTHR43861:SF1">
    <property type="entry name" value="TRANS-ACONITATE 2-METHYLTRANSFERASE"/>
    <property type="match status" value="1"/>
</dbReference>
<organism evidence="4 5">
    <name type="scientific">Maritimibacter fusiformis</name>
    <dbReference type="NCBI Taxonomy" id="2603819"/>
    <lineage>
        <taxon>Bacteria</taxon>
        <taxon>Pseudomonadati</taxon>
        <taxon>Pseudomonadota</taxon>
        <taxon>Alphaproteobacteria</taxon>
        <taxon>Rhodobacterales</taxon>
        <taxon>Roseobacteraceae</taxon>
        <taxon>Maritimibacter</taxon>
    </lineage>
</organism>
<dbReference type="CDD" id="cd02440">
    <property type="entry name" value="AdoMet_MTases"/>
    <property type="match status" value="1"/>
</dbReference>
<gene>
    <name evidence="4" type="ORF">FVF75_14385</name>
</gene>
<dbReference type="PANTHER" id="PTHR43861">
    <property type="entry name" value="TRANS-ACONITATE 2-METHYLTRANSFERASE-RELATED"/>
    <property type="match status" value="1"/>
</dbReference>
<keyword evidence="2 4" id="KW-0808">Transferase</keyword>
<keyword evidence="1 4" id="KW-0489">Methyltransferase</keyword>